<dbReference type="AlphaFoldDB" id="A0A4S8QHL1"/>
<keyword evidence="1" id="KW-0175">Coiled coil</keyword>
<organism evidence="3 4">
    <name type="scientific">Glycomyces buryatensis</name>
    <dbReference type="NCBI Taxonomy" id="2570927"/>
    <lineage>
        <taxon>Bacteria</taxon>
        <taxon>Bacillati</taxon>
        <taxon>Actinomycetota</taxon>
        <taxon>Actinomycetes</taxon>
        <taxon>Glycomycetales</taxon>
        <taxon>Glycomycetaceae</taxon>
        <taxon>Glycomyces</taxon>
    </lineage>
</organism>
<protein>
    <recommendedName>
        <fullName evidence="5">Transposase</fullName>
    </recommendedName>
</protein>
<sequence>MSARPRRIDFREGVDPGRLKDRIDFLEKKMAELLGCLNEVEQRVEDQENEIYSLQEPMQKGARSQRTPLPLNERKQQLKEATRSTEPRSKNSIKRKASNQN</sequence>
<gene>
    <name evidence="3" type="ORF">FAB82_04875</name>
</gene>
<evidence type="ECO:0000313" key="4">
    <source>
        <dbReference type="Proteomes" id="UP000308760"/>
    </source>
</evidence>
<dbReference type="RefSeq" id="WP_136533422.1">
    <property type="nucleotide sequence ID" value="NZ_STGY01000019.1"/>
</dbReference>
<reference evidence="3 4" key="2">
    <citation type="submission" date="2019-05" db="EMBL/GenBank/DDBJ databases">
        <title>Glycomyces buryatensis sp. nov.</title>
        <authorList>
            <person name="Nikitina E."/>
        </authorList>
    </citation>
    <scope>NUCLEOTIDE SEQUENCE [LARGE SCALE GENOMIC DNA]</scope>
    <source>
        <strain evidence="3 4">18</strain>
    </source>
</reference>
<keyword evidence="4" id="KW-1185">Reference proteome</keyword>
<evidence type="ECO:0000256" key="2">
    <source>
        <dbReference type="SAM" id="MobiDB-lite"/>
    </source>
</evidence>
<evidence type="ECO:0008006" key="5">
    <source>
        <dbReference type="Google" id="ProtNLM"/>
    </source>
</evidence>
<proteinExistence type="predicted"/>
<dbReference type="Proteomes" id="UP000308760">
    <property type="component" value="Unassembled WGS sequence"/>
</dbReference>
<evidence type="ECO:0000313" key="3">
    <source>
        <dbReference type="EMBL" id="THV42722.1"/>
    </source>
</evidence>
<feature type="compositionally biased region" description="Basic and acidic residues" evidence="2">
    <location>
        <begin position="72"/>
        <end position="89"/>
    </location>
</feature>
<reference evidence="4" key="1">
    <citation type="submission" date="2019-04" db="EMBL/GenBank/DDBJ databases">
        <title>Nocardioides xinjiangensis sp. nov.</title>
        <authorList>
            <person name="Liu S."/>
        </authorList>
    </citation>
    <scope>NUCLEOTIDE SEQUENCE [LARGE SCALE GENOMIC DNA]</scope>
    <source>
        <strain evidence="4">18</strain>
    </source>
</reference>
<comment type="caution">
    <text evidence="3">The sequence shown here is derived from an EMBL/GenBank/DDBJ whole genome shotgun (WGS) entry which is preliminary data.</text>
</comment>
<name>A0A4S8QHL1_9ACTN</name>
<evidence type="ECO:0000256" key="1">
    <source>
        <dbReference type="SAM" id="Coils"/>
    </source>
</evidence>
<feature type="coiled-coil region" evidence="1">
    <location>
        <begin position="23"/>
        <end position="50"/>
    </location>
</feature>
<dbReference type="EMBL" id="STGY01000019">
    <property type="protein sequence ID" value="THV42722.1"/>
    <property type="molecule type" value="Genomic_DNA"/>
</dbReference>
<feature type="region of interest" description="Disordered" evidence="2">
    <location>
        <begin position="52"/>
        <end position="101"/>
    </location>
</feature>
<feature type="compositionally biased region" description="Basic residues" evidence="2">
    <location>
        <begin position="91"/>
        <end position="101"/>
    </location>
</feature>
<accession>A0A4S8QHL1</accession>